<evidence type="ECO:0000256" key="6">
    <source>
        <dbReference type="SAM" id="Phobius"/>
    </source>
</evidence>
<dbReference type="GO" id="GO:0046839">
    <property type="term" value="P:phospholipid dephosphorylation"/>
    <property type="evidence" value="ECO:0007669"/>
    <property type="project" value="TreeGrafter"/>
</dbReference>
<dbReference type="GO" id="GO:0006644">
    <property type="term" value="P:phospholipid metabolic process"/>
    <property type="evidence" value="ECO:0007669"/>
    <property type="project" value="InterPro"/>
</dbReference>
<reference evidence="8 9" key="1">
    <citation type="submission" date="2014-03" db="EMBL/GenBank/DDBJ databases">
        <title>Draft genome of the hookworm Oesophagostomum dentatum.</title>
        <authorList>
            <person name="Mitreva M."/>
        </authorList>
    </citation>
    <scope>NUCLEOTIDE SEQUENCE [LARGE SCALE GENOMIC DNA]</scope>
    <source>
        <strain evidence="8 9">OD-Hann</strain>
    </source>
</reference>
<evidence type="ECO:0000256" key="3">
    <source>
        <dbReference type="ARBA" id="ARBA00022692"/>
    </source>
</evidence>
<gene>
    <name evidence="8" type="ORF">OESDEN_13993</name>
</gene>
<dbReference type="GO" id="GO:0008195">
    <property type="term" value="F:phosphatidate phosphatase activity"/>
    <property type="evidence" value="ECO:0007669"/>
    <property type="project" value="TreeGrafter"/>
</dbReference>
<keyword evidence="5 6" id="KW-0472">Membrane</keyword>
<feature type="domain" description="Phosphatidic acid phosphatase type 2/haloperoxidase" evidence="7">
    <location>
        <begin position="121"/>
        <end position="269"/>
    </location>
</feature>
<dbReference type="GO" id="GO:0005886">
    <property type="term" value="C:plasma membrane"/>
    <property type="evidence" value="ECO:0007669"/>
    <property type="project" value="TreeGrafter"/>
</dbReference>
<evidence type="ECO:0000256" key="4">
    <source>
        <dbReference type="ARBA" id="ARBA00022989"/>
    </source>
</evidence>
<keyword evidence="4 6" id="KW-1133">Transmembrane helix</keyword>
<dbReference type="InterPro" id="IPR043216">
    <property type="entry name" value="PAP-like"/>
</dbReference>
<dbReference type="Gene3D" id="3.40.50.150">
    <property type="entry name" value="Vaccinia Virus protein VP39"/>
    <property type="match status" value="1"/>
</dbReference>
<feature type="transmembrane region" description="Helical" evidence="6">
    <location>
        <begin position="192"/>
        <end position="210"/>
    </location>
</feature>
<evidence type="ECO:0000313" key="9">
    <source>
        <dbReference type="Proteomes" id="UP000053660"/>
    </source>
</evidence>
<dbReference type="Gene3D" id="1.20.144.10">
    <property type="entry name" value="Phosphatidic acid phosphatase type 2/haloperoxidase"/>
    <property type="match status" value="1"/>
</dbReference>
<evidence type="ECO:0000256" key="1">
    <source>
        <dbReference type="ARBA" id="ARBA00004141"/>
    </source>
</evidence>
<dbReference type="InterPro" id="IPR000326">
    <property type="entry name" value="PAP2/HPO"/>
</dbReference>
<keyword evidence="3 6" id="KW-0812">Transmembrane</keyword>
<evidence type="ECO:0000313" key="8">
    <source>
        <dbReference type="EMBL" id="KHJ86261.1"/>
    </source>
</evidence>
<proteinExistence type="inferred from homology"/>
<dbReference type="PANTHER" id="PTHR10165:SF174">
    <property type="entry name" value="PHOSPHATIDIC ACID PHOSPHATASE TYPE 2_HALOPEROXIDASE DOMAIN-CONTAINING PROTEIN"/>
    <property type="match status" value="1"/>
</dbReference>
<dbReference type="PANTHER" id="PTHR10165">
    <property type="entry name" value="LIPID PHOSPHATE PHOSPHATASE"/>
    <property type="match status" value="1"/>
</dbReference>
<accession>A0A0B1SQU2</accession>
<dbReference type="InterPro" id="IPR036938">
    <property type="entry name" value="PAP2/HPO_sf"/>
</dbReference>
<dbReference type="InterPro" id="IPR025714">
    <property type="entry name" value="Methyltranfer_dom"/>
</dbReference>
<feature type="transmembrane region" description="Helical" evidence="6">
    <location>
        <begin position="20"/>
        <end position="50"/>
    </location>
</feature>
<dbReference type="FunFam" id="1.20.144.10:FF:000039">
    <property type="entry name" value="PhosphoLipid PhosPhatase homolog"/>
    <property type="match status" value="1"/>
</dbReference>
<protein>
    <recommendedName>
        <fullName evidence="7">Phosphatidic acid phosphatase type 2/haloperoxidase domain-containing protein</fullName>
    </recommendedName>
</protein>
<evidence type="ECO:0000259" key="7">
    <source>
        <dbReference type="SMART" id="SM00014"/>
    </source>
</evidence>
<dbReference type="GO" id="GO:0007165">
    <property type="term" value="P:signal transduction"/>
    <property type="evidence" value="ECO:0007669"/>
    <property type="project" value="TreeGrafter"/>
</dbReference>
<dbReference type="Proteomes" id="UP000053660">
    <property type="component" value="Unassembled WGS sequence"/>
</dbReference>
<dbReference type="CDD" id="cd02440">
    <property type="entry name" value="AdoMet_MTases"/>
    <property type="match status" value="1"/>
</dbReference>
<dbReference type="OrthoDB" id="15794at2759"/>
<dbReference type="AlphaFoldDB" id="A0A0B1SQU2"/>
<feature type="transmembrane region" description="Helical" evidence="6">
    <location>
        <begin position="247"/>
        <end position="269"/>
    </location>
</feature>
<dbReference type="Pfam" id="PF01569">
    <property type="entry name" value="PAP2"/>
    <property type="match status" value="1"/>
</dbReference>
<feature type="transmembrane region" description="Helical" evidence="6">
    <location>
        <begin position="82"/>
        <end position="103"/>
    </location>
</feature>
<feature type="transmembrane region" description="Helical" evidence="6">
    <location>
        <begin position="115"/>
        <end position="136"/>
    </location>
</feature>
<evidence type="ECO:0000256" key="2">
    <source>
        <dbReference type="ARBA" id="ARBA00008816"/>
    </source>
</evidence>
<keyword evidence="9" id="KW-1185">Reference proteome</keyword>
<dbReference type="SMART" id="SM00014">
    <property type="entry name" value="acidPPc"/>
    <property type="match status" value="1"/>
</dbReference>
<organism evidence="8 9">
    <name type="scientific">Oesophagostomum dentatum</name>
    <name type="common">Nodular worm</name>
    <dbReference type="NCBI Taxonomy" id="61180"/>
    <lineage>
        <taxon>Eukaryota</taxon>
        <taxon>Metazoa</taxon>
        <taxon>Ecdysozoa</taxon>
        <taxon>Nematoda</taxon>
        <taxon>Chromadorea</taxon>
        <taxon>Rhabditida</taxon>
        <taxon>Rhabditina</taxon>
        <taxon>Rhabditomorpha</taxon>
        <taxon>Strongyloidea</taxon>
        <taxon>Strongylidae</taxon>
        <taxon>Oesophagostomum</taxon>
    </lineage>
</organism>
<sequence>MPLKRITFSGRLRAKETDEVWKIVTRGVICMTLDIIITLAVSIALFYMFAGYVVSPYERPLPCNDDSIKQPFKPNTVRMKQLLAVALGTPFFIICFVEALVYWNSEGPNRLANYFVTSTILYLKYELTFALCVFLMEYLKCTFGRLRPHFLAACQPDWSRMDCTGRDSIPASATYCMNDVRRVRTARTSFPSGHTAAAFHVLLFLGLYLTRMARITGIPSLYKTRNVLLSIFTIWTAFTAITRVTDYWHYPTDVLGGIALAALCVLPAFGWQWKTHEDVYGPRQLERQQIFLQSFIWTASILQLSSRSMSEKHLSLKEARESFESLINKVKKREEFIDWIHNTYCEGDECAKPLFVTDAISKLREISNHIRAKLPDGTVKSEKIRWPTSGHDADCEERNTVHVDCFLYDDYSMEEMFKKGKLQRRYCFDCGSRNVKDLNFISHSMAHCQLEFMFTQLVPLKSQPEGFRVLDIGSRLGAVVFAASLYGCGRATVTGVELNEEFVKLQEKIIKEFSLQNIDIVHADVRDRADLVSEADMIIMNNVFSFFMDPDEQAACFEFIHKNAKNGCFIVHNPEIETVFAHLKLTFKTEEWLERISTEDDCDMFANGDKDVLSDCRMLGFYRVR</sequence>
<dbReference type="SUPFAM" id="SSF48317">
    <property type="entry name" value="Acid phosphatase/Vanadium-dependent haloperoxidase"/>
    <property type="match status" value="1"/>
</dbReference>
<name>A0A0B1SQU2_OESDE</name>
<dbReference type="SUPFAM" id="SSF53335">
    <property type="entry name" value="S-adenosyl-L-methionine-dependent methyltransferases"/>
    <property type="match status" value="1"/>
</dbReference>
<evidence type="ECO:0000256" key="5">
    <source>
        <dbReference type="ARBA" id="ARBA00023136"/>
    </source>
</evidence>
<feature type="transmembrane region" description="Helical" evidence="6">
    <location>
        <begin position="222"/>
        <end position="241"/>
    </location>
</feature>
<dbReference type="EMBL" id="KN561016">
    <property type="protein sequence ID" value="KHJ86261.1"/>
    <property type="molecule type" value="Genomic_DNA"/>
</dbReference>
<comment type="subcellular location">
    <subcellularLocation>
        <location evidence="1">Membrane</location>
        <topology evidence="1">Multi-pass membrane protein</topology>
    </subcellularLocation>
</comment>
<dbReference type="InterPro" id="IPR029063">
    <property type="entry name" value="SAM-dependent_MTases_sf"/>
</dbReference>
<dbReference type="Pfam" id="PF13847">
    <property type="entry name" value="Methyltransf_31"/>
    <property type="match status" value="1"/>
</dbReference>
<comment type="similarity">
    <text evidence="2">Belongs to the PA-phosphatase related phosphoesterase family.</text>
</comment>